<dbReference type="InterPro" id="IPR012334">
    <property type="entry name" value="Pectin_lyas_fold"/>
</dbReference>
<dbReference type="Gene3D" id="2.160.20.10">
    <property type="entry name" value="Single-stranded right-handed beta-helix, Pectin lyase-like"/>
    <property type="match status" value="1"/>
</dbReference>
<proteinExistence type="predicted"/>
<dbReference type="AlphaFoldDB" id="A0A3A4NCM6"/>
<dbReference type="Proteomes" id="UP000265882">
    <property type="component" value="Unassembled WGS sequence"/>
</dbReference>
<gene>
    <name evidence="1" type="ORF">C4520_18955</name>
</gene>
<dbReference type="SUPFAM" id="SSF51126">
    <property type="entry name" value="Pectin lyase-like"/>
    <property type="match status" value="1"/>
</dbReference>
<dbReference type="InterPro" id="IPR011050">
    <property type="entry name" value="Pectin_lyase_fold/virulence"/>
</dbReference>
<accession>A0A3A4NCM6</accession>
<reference evidence="1 2" key="1">
    <citation type="journal article" date="2017" name="ISME J.">
        <title>Energy and carbon metabolisms in a deep terrestrial subsurface fluid microbial community.</title>
        <authorList>
            <person name="Momper L."/>
            <person name="Jungbluth S.P."/>
            <person name="Lee M.D."/>
            <person name="Amend J.P."/>
        </authorList>
    </citation>
    <scope>NUCLEOTIDE SEQUENCE [LARGE SCALE GENOMIC DNA]</scope>
    <source>
        <strain evidence="1">SURF_5</strain>
    </source>
</reference>
<comment type="caution">
    <text evidence="1">The sequence shown here is derived from an EMBL/GenBank/DDBJ whole genome shotgun (WGS) entry which is preliminary data.</text>
</comment>
<name>A0A3A4NCM6_ABYX5</name>
<protein>
    <recommendedName>
        <fullName evidence="3">Right-handed parallel beta-helix repeat-containing protein</fullName>
    </recommendedName>
</protein>
<evidence type="ECO:0008006" key="3">
    <source>
        <dbReference type="Google" id="ProtNLM"/>
    </source>
</evidence>
<evidence type="ECO:0000313" key="1">
    <source>
        <dbReference type="EMBL" id="RJP16096.1"/>
    </source>
</evidence>
<dbReference type="EMBL" id="QZKU01000128">
    <property type="protein sequence ID" value="RJP16096.1"/>
    <property type="molecule type" value="Genomic_DNA"/>
</dbReference>
<sequence length="495" mass="54273">MVDYFHSYTPMRIGQNQGGRMKKSDPYARIFPFAALAVILLSAGLTTPATADHIYIIKAWNYGTLQLAINACESSGGGIVIADRKPYSESIVISSSNIVLQGQGKSTEINGNGIDPSITVSGTQVKICDLKVSSSGTGVDAINCTAADCEFENLNISDSDNCGFYIGGVEKSGTVITNCIVENTKSHALKAEQSEMRVSGCFFGTPVPGTPGAAIETVLSRGNHNIFTGNVLQEGSTYNTRTAASLRLDSACVENVVVSNVLHNGLCTFNLEDHIVAHNTGTVFSGSGPVTKTYRVKGIYDDTFAMGFWQPTQQCRNCVHWFNKVDRYGDLWAGYAVSEYHPFWRWELDIPVEAIIEDAYIKVKSSVDFDNDAVMVRLEALAPDGIWNVVGFSPYVDDQALLNISPRSEDVVYWELPSQIFKDEIVQSPPIAALVRARIYDTEYNPEDPESRYFGLRAVYPSTIPQYRQFYGVESSYNNANAADLVITYSLPVCE</sequence>
<evidence type="ECO:0000313" key="2">
    <source>
        <dbReference type="Proteomes" id="UP000265882"/>
    </source>
</evidence>
<organism evidence="1 2">
    <name type="scientific">Abyssobacteria bacterium (strain SURF_5)</name>
    <dbReference type="NCBI Taxonomy" id="2093360"/>
    <lineage>
        <taxon>Bacteria</taxon>
        <taxon>Pseudomonadati</taxon>
        <taxon>Candidatus Hydrogenedentota</taxon>
        <taxon>Candidatus Abyssobacteria</taxon>
    </lineage>
</organism>